<name>A0A2S5DMB9_9BURK</name>
<reference evidence="1 2" key="1">
    <citation type="submission" date="2018-01" db="EMBL/GenBank/DDBJ databases">
        <title>Successful Treatment of Persistent Burkholderia cepacia Bacteremia with Ceftazidime-Avibactam.</title>
        <authorList>
            <person name="Tamma P."/>
            <person name="Fan Y."/>
            <person name="Bergman Y."/>
            <person name="Sick-Samuels A."/>
            <person name="Hsu A."/>
            <person name="Timp W."/>
            <person name="Simner P."/>
        </authorList>
    </citation>
    <scope>NUCLEOTIDE SEQUENCE [LARGE SCALE GENOMIC DNA]</scope>
    <source>
        <strain evidence="1 2">170816</strain>
    </source>
</reference>
<gene>
    <name evidence="1" type="ORF">C3743_40360</name>
</gene>
<evidence type="ECO:0000313" key="1">
    <source>
        <dbReference type="EMBL" id="POZ80231.1"/>
    </source>
</evidence>
<organism evidence="1 2">
    <name type="scientific">Burkholderia contaminans</name>
    <dbReference type="NCBI Taxonomy" id="488447"/>
    <lineage>
        <taxon>Bacteria</taxon>
        <taxon>Pseudomonadati</taxon>
        <taxon>Pseudomonadota</taxon>
        <taxon>Betaproteobacteria</taxon>
        <taxon>Burkholderiales</taxon>
        <taxon>Burkholderiaceae</taxon>
        <taxon>Burkholderia</taxon>
        <taxon>Burkholderia cepacia complex</taxon>
    </lineage>
</organism>
<protein>
    <submittedName>
        <fullName evidence="1">Uncharacterized protein</fullName>
    </submittedName>
</protein>
<dbReference type="Proteomes" id="UP000238655">
    <property type="component" value="Unassembled WGS sequence"/>
</dbReference>
<evidence type="ECO:0000313" key="2">
    <source>
        <dbReference type="Proteomes" id="UP000238655"/>
    </source>
</evidence>
<accession>A0A2S5DMB9</accession>
<dbReference type="RefSeq" id="WP_105750043.1">
    <property type="nucleotide sequence ID" value="NZ_PQVP01000006.1"/>
</dbReference>
<sequence length="121" mass="13348">MPSAMEHHFKLRRPCENCPFLKSGAIELAPGRVDGIVEQLVKDDHSTFQCHKTVHNNRTGGKWDDAGGYTASGRESMCAGAMIYLEKLGRPTVGMRLGRVFGIYDPERLKPAFGDVIDPTS</sequence>
<proteinExistence type="predicted"/>
<dbReference type="EMBL" id="PQVP01000006">
    <property type="protein sequence ID" value="POZ80231.1"/>
    <property type="molecule type" value="Genomic_DNA"/>
</dbReference>
<dbReference type="AlphaFoldDB" id="A0A2S5DMB9"/>
<comment type="caution">
    <text evidence="1">The sequence shown here is derived from an EMBL/GenBank/DDBJ whole genome shotgun (WGS) entry which is preliminary data.</text>
</comment>